<dbReference type="Pfam" id="PF15889">
    <property type="entry name" value="DUF4738"/>
    <property type="match status" value="1"/>
</dbReference>
<dbReference type="Proteomes" id="UP000217431">
    <property type="component" value="Chromosome I"/>
</dbReference>
<dbReference type="AlphaFoldDB" id="A0A0S3UI33"/>
<protein>
    <recommendedName>
        <fullName evidence="5">DUF4738 domain-containing protein</fullName>
    </recommendedName>
</protein>
<sequence>MKAIRNISLILLCGLLTVAVTSCKKEKKTDNIITKIKPQAAPSDKPQQLSDFEYKKQVEWLGNLYTITIQRHADKELPMITDSDGKKYYDNKVEVLITRADGTEFFKRTFKKSDFKEFTDNKYGRNGAFIGFMFDKVEGNYLKFGASVGSPDPNSDEFIPIDIMISNLGALKITSSAQIDTESDAAESTLQEKPKTELEMAEEEGM</sequence>
<dbReference type="PROSITE" id="PS51257">
    <property type="entry name" value="PROKAR_LIPOPROTEIN"/>
    <property type="match status" value="1"/>
</dbReference>
<keyword evidence="2" id="KW-0732">Signal</keyword>
<dbReference type="STRING" id="28131.BWX40_05160"/>
<dbReference type="RefSeq" id="WP_096405180.1">
    <property type="nucleotide sequence ID" value="NZ_AP014597.1"/>
</dbReference>
<feature type="region of interest" description="Disordered" evidence="1">
    <location>
        <begin position="180"/>
        <end position="206"/>
    </location>
</feature>
<organism evidence="3 4">
    <name type="scientific">Prevotella intermedia</name>
    <dbReference type="NCBI Taxonomy" id="28131"/>
    <lineage>
        <taxon>Bacteria</taxon>
        <taxon>Pseudomonadati</taxon>
        <taxon>Bacteroidota</taxon>
        <taxon>Bacteroidia</taxon>
        <taxon>Bacteroidales</taxon>
        <taxon>Prevotellaceae</taxon>
        <taxon>Prevotella</taxon>
    </lineage>
</organism>
<evidence type="ECO:0000256" key="1">
    <source>
        <dbReference type="SAM" id="MobiDB-lite"/>
    </source>
</evidence>
<feature type="chain" id="PRO_5006619841" description="DUF4738 domain-containing protein" evidence="2">
    <location>
        <begin position="25"/>
        <end position="206"/>
    </location>
</feature>
<name>A0A0S3UI33_PREIN</name>
<dbReference type="InterPro" id="IPR031762">
    <property type="entry name" value="DUF4738"/>
</dbReference>
<gene>
    <name evidence="3" type="ORF">PIOMA14_I_0685</name>
</gene>
<reference evidence="3 4" key="1">
    <citation type="journal article" date="2016" name="DNA Res.">
        <title>The complete genome sequencing of Prevotella intermedia strain OMA14 and a subsequent fine-scale, intra-species genomic comparison reveal an unusual amplification of conjugative and mobile transposons and identify a novel Prevotella-lineage-specific repeat.</title>
        <authorList>
            <person name="Naito M."/>
            <person name="Ogura Y."/>
            <person name="Itoh T."/>
            <person name="Shoji M."/>
            <person name="Okamoto M."/>
            <person name="Hayashi T."/>
            <person name="Nakayama K."/>
        </authorList>
    </citation>
    <scope>NUCLEOTIDE SEQUENCE [LARGE SCALE GENOMIC DNA]</scope>
    <source>
        <strain evidence="3 4">OMA14</strain>
    </source>
</reference>
<dbReference type="EMBL" id="AP014597">
    <property type="protein sequence ID" value="BAU17193.1"/>
    <property type="molecule type" value="Genomic_DNA"/>
</dbReference>
<evidence type="ECO:0008006" key="5">
    <source>
        <dbReference type="Google" id="ProtNLM"/>
    </source>
</evidence>
<feature type="signal peptide" evidence="2">
    <location>
        <begin position="1"/>
        <end position="24"/>
    </location>
</feature>
<evidence type="ECO:0000313" key="3">
    <source>
        <dbReference type="EMBL" id="BAU17193.1"/>
    </source>
</evidence>
<evidence type="ECO:0000256" key="2">
    <source>
        <dbReference type="SAM" id="SignalP"/>
    </source>
</evidence>
<accession>A0A0S3UI33</accession>
<feature type="compositionally biased region" description="Polar residues" evidence="1">
    <location>
        <begin position="180"/>
        <end position="189"/>
    </location>
</feature>
<proteinExistence type="predicted"/>
<evidence type="ECO:0000313" key="4">
    <source>
        <dbReference type="Proteomes" id="UP000217431"/>
    </source>
</evidence>
<dbReference type="Gene3D" id="2.40.128.510">
    <property type="entry name" value="Protein of unknown function DUF4738"/>
    <property type="match status" value="1"/>
</dbReference>